<dbReference type="EMBL" id="GAKP01003591">
    <property type="protein sequence ID" value="JAC55361.1"/>
    <property type="molecule type" value="Transcribed_RNA"/>
</dbReference>
<keyword evidence="2" id="KW-0812">Transmembrane</keyword>
<name>A0A034WIH0_BACDO</name>
<organism evidence="3">
    <name type="scientific">Bactrocera dorsalis</name>
    <name type="common">Oriental fruit fly</name>
    <name type="synonym">Dacus dorsalis</name>
    <dbReference type="NCBI Taxonomy" id="27457"/>
    <lineage>
        <taxon>Eukaryota</taxon>
        <taxon>Metazoa</taxon>
        <taxon>Ecdysozoa</taxon>
        <taxon>Arthropoda</taxon>
        <taxon>Hexapoda</taxon>
        <taxon>Insecta</taxon>
        <taxon>Pterygota</taxon>
        <taxon>Neoptera</taxon>
        <taxon>Endopterygota</taxon>
        <taxon>Diptera</taxon>
        <taxon>Brachycera</taxon>
        <taxon>Muscomorpha</taxon>
        <taxon>Tephritoidea</taxon>
        <taxon>Tephritidae</taxon>
        <taxon>Bactrocera</taxon>
        <taxon>Bactrocera</taxon>
    </lineage>
</organism>
<feature type="non-terminal residue" evidence="3">
    <location>
        <position position="1"/>
    </location>
</feature>
<sequence>AGLVRKSFSVTSESPNQLEVLRLRTATNRLSKTYTHLLLHTLETAMCKFTNRLFVFTLLALLAFGTLMAPVNAAAMRAQHRSAADPKFLDLLSLNEDNNNYDLHYDQRQKGEENLHVRMNGFFIEMPDDDDKDASDELKELLYYAILFGGSEEMFKHLIENKISTTPTPASLTLSEFGLLNENKLDAERHAIGQQSENTEAATKHKVEGRNANPLQGSGLVAVNPGPESKRVGLITKEHFNTLLSLLKRMRRN</sequence>
<reference evidence="3" key="1">
    <citation type="journal article" date="2014" name="BMC Genomics">
        <title>Characterizing the developmental transcriptome of the oriental fruit fly, Bactrocera dorsalis (Diptera: Tephritidae) through comparative genomic analysis with Drosophila melanogaster utilizing modENCODE datasets.</title>
        <authorList>
            <person name="Geib S.M."/>
            <person name="Calla B."/>
            <person name="Hall B."/>
            <person name="Hou S."/>
            <person name="Manoukis N.C."/>
        </authorList>
    </citation>
    <scope>NUCLEOTIDE SEQUENCE</scope>
    <source>
        <strain evidence="3">Punador</strain>
    </source>
</reference>
<evidence type="ECO:0000256" key="1">
    <source>
        <dbReference type="SAM" id="MobiDB-lite"/>
    </source>
</evidence>
<evidence type="ECO:0000256" key="2">
    <source>
        <dbReference type="SAM" id="Phobius"/>
    </source>
</evidence>
<protein>
    <submittedName>
        <fullName evidence="3">Uncharacterized protein</fullName>
    </submittedName>
</protein>
<dbReference type="AlphaFoldDB" id="A0A034WIH0"/>
<proteinExistence type="predicted"/>
<dbReference type="OrthoDB" id="8192989at2759"/>
<keyword evidence="2" id="KW-0472">Membrane</keyword>
<evidence type="ECO:0000313" key="3">
    <source>
        <dbReference type="EMBL" id="JAC55361.1"/>
    </source>
</evidence>
<feature type="transmembrane region" description="Helical" evidence="2">
    <location>
        <begin position="53"/>
        <end position="71"/>
    </location>
</feature>
<accession>A0A034WIH0</accession>
<keyword evidence="2" id="KW-1133">Transmembrane helix</keyword>
<feature type="region of interest" description="Disordered" evidence="1">
    <location>
        <begin position="195"/>
        <end position="223"/>
    </location>
</feature>